<protein>
    <submittedName>
        <fullName evidence="3">Peptidase M23</fullName>
    </submittedName>
</protein>
<dbReference type="OrthoDB" id="507840at2"/>
<dbReference type="InterPro" id="IPR050570">
    <property type="entry name" value="Cell_wall_metabolism_enzyme"/>
</dbReference>
<proteinExistence type="predicted"/>
<dbReference type="RefSeq" id="WP_012593998.1">
    <property type="nucleotide sequence ID" value="NC_011726.1"/>
</dbReference>
<dbReference type="Pfam" id="PF01551">
    <property type="entry name" value="Peptidase_M23"/>
    <property type="match status" value="1"/>
</dbReference>
<dbReference type="InterPro" id="IPR016047">
    <property type="entry name" value="M23ase_b-sheet_dom"/>
</dbReference>
<name>B7JXG4_RIPO1</name>
<evidence type="ECO:0000313" key="3">
    <source>
        <dbReference type="EMBL" id="ACK64721.1"/>
    </source>
</evidence>
<dbReference type="KEGG" id="cyp:PCC8801_0633"/>
<dbReference type="PANTHER" id="PTHR21666:SF270">
    <property type="entry name" value="MUREIN HYDROLASE ACTIVATOR ENVC"/>
    <property type="match status" value="1"/>
</dbReference>
<sequence>MKPVSYRLALTGIGLILSMFCNSMVVAEGEAETRTKFAPHNSDQYIPRTPQPYRGYIWPTQGRMTSGFGIRFGNMHNGIDIAGPMGTPIFAAASGVVIYAGWSPEGYGQLIKLRHPDGSLTFYGHNNRLLVRRGQQVEQGQQISEMGSTGNSTGPHLHFEIHPQGIQAVNPIAFLPEPVGVTNVRTQSSPLGFQDLRN</sequence>
<dbReference type="EMBL" id="CP001287">
    <property type="protein sequence ID" value="ACK64721.1"/>
    <property type="molecule type" value="Genomic_DNA"/>
</dbReference>
<dbReference type="InterPro" id="IPR011055">
    <property type="entry name" value="Dup_hybrid_motif"/>
</dbReference>
<reference evidence="4" key="1">
    <citation type="journal article" date="2011" name="MBio">
        <title>Novel metabolic attributes of the genus Cyanothece, comprising a group of unicellular nitrogen-fixing Cyanobacteria.</title>
        <authorList>
            <person name="Bandyopadhyay A."/>
            <person name="Elvitigala T."/>
            <person name="Welsh E."/>
            <person name="Stockel J."/>
            <person name="Liberton M."/>
            <person name="Min H."/>
            <person name="Sherman L.A."/>
            <person name="Pakrasi H.B."/>
        </authorList>
    </citation>
    <scope>NUCLEOTIDE SEQUENCE [LARGE SCALE GENOMIC DNA]</scope>
    <source>
        <strain evidence="4">PCC 8801</strain>
    </source>
</reference>
<keyword evidence="1" id="KW-0732">Signal</keyword>
<dbReference type="Proteomes" id="UP000008204">
    <property type="component" value="Chromosome"/>
</dbReference>
<dbReference type="STRING" id="41431.PCC8801_0633"/>
<dbReference type="SUPFAM" id="SSF51261">
    <property type="entry name" value="Duplicated hybrid motif"/>
    <property type="match status" value="1"/>
</dbReference>
<dbReference type="Gene3D" id="2.70.70.10">
    <property type="entry name" value="Glucose Permease (Domain IIA)"/>
    <property type="match status" value="1"/>
</dbReference>
<dbReference type="GO" id="GO:0004222">
    <property type="term" value="F:metalloendopeptidase activity"/>
    <property type="evidence" value="ECO:0007669"/>
    <property type="project" value="TreeGrafter"/>
</dbReference>
<evidence type="ECO:0000256" key="1">
    <source>
        <dbReference type="SAM" id="SignalP"/>
    </source>
</evidence>
<accession>B7JXG4</accession>
<keyword evidence="4" id="KW-1185">Reference proteome</keyword>
<feature type="domain" description="M23ase beta-sheet core" evidence="2">
    <location>
        <begin position="75"/>
        <end position="171"/>
    </location>
</feature>
<dbReference type="AlphaFoldDB" id="B7JXG4"/>
<dbReference type="CDD" id="cd12797">
    <property type="entry name" value="M23_peptidase"/>
    <property type="match status" value="1"/>
</dbReference>
<dbReference type="PANTHER" id="PTHR21666">
    <property type="entry name" value="PEPTIDASE-RELATED"/>
    <property type="match status" value="1"/>
</dbReference>
<evidence type="ECO:0000259" key="2">
    <source>
        <dbReference type="Pfam" id="PF01551"/>
    </source>
</evidence>
<dbReference type="HOGENOM" id="CLU_029425_13_4_3"/>
<gene>
    <name evidence="3" type="ordered locus">PCC8801_0633</name>
</gene>
<dbReference type="eggNOG" id="COG0739">
    <property type="taxonomic scope" value="Bacteria"/>
</dbReference>
<feature type="chain" id="PRO_5002855842" evidence="1">
    <location>
        <begin position="28"/>
        <end position="198"/>
    </location>
</feature>
<evidence type="ECO:0000313" key="4">
    <source>
        <dbReference type="Proteomes" id="UP000008204"/>
    </source>
</evidence>
<feature type="signal peptide" evidence="1">
    <location>
        <begin position="1"/>
        <end position="27"/>
    </location>
</feature>
<organism evidence="3 4">
    <name type="scientific">Rippkaea orientalis (strain PCC 8801 / RF-1)</name>
    <name type="common">Cyanothece sp. (strain PCC 8801)</name>
    <dbReference type="NCBI Taxonomy" id="41431"/>
    <lineage>
        <taxon>Bacteria</taxon>
        <taxon>Bacillati</taxon>
        <taxon>Cyanobacteriota</taxon>
        <taxon>Cyanophyceae</taxon>
        <taxon>Oscillatoriophycideae</taxon>
        <taxon>Chroococcales</taxon>
        <taxon>Aphanothecaceae</taxon>
        <taxon>Rippkaea</taxon>
        <taxon>Rippkaea orientalis</taxon>
    </lineage>
</organism>